<comment type="caution">
    <text evidence="2">The sequence shown here is derived from an EMBL/GenBank/DDBJ whole genome shotgun (WGS) entry which is preliminary data.</text>
</comment>
<gene>
    <name evidence="2" type="ORF">B4119_3737</name>
</gene>
<proteinExistence type="predicted"/>
<evidence type="ECO:0000313" key="3">
    <source>
        <dbReference type="Proteomes" id="UP000075455"/>
    </source>
</evidence>
<sequence>MRKKLSASIRKYVYGKAGVKNGIGFFFLVIARKKNER</sequence>
<keyword evidence="1" id="KW-1133">Transmembrane helix</keyword>
<evidence type="ECO:0000256" key="1">
    <source>
        <dbReference type="SAM" id="Phobius"/>
    </source>
</evidence>
<keyword evidence="1" id="KW-0472">Membrane</keyword>
<dbReference type="STRING" id="81408.B4119_3737"/>
<reference evidence="2 3" key="1">
    <citation type="submission" date="2016-01" db="EMBL/GenBank/DDBJ databases">
        <title>Draft Genome Sequences of Seven Thermophilic Sporeformers Isolated from Foods.</title>
        <authorList>
            <person name="Berendsen E.M."/>
            <person name="Wells-Bennik M.H."/>
            <person name="Krawcyk A.O."/>
            <person name="De Jong A."/>
            <person name="Holsappel S."/>
            <person name="Eijlander R.T."/>
            <person name="Kuipers O.P."/>
        </authorList>
    </citation>
    <scope>NUCLEOTIDE SEQUENCE [LARGE SCALE GENOMIC DNA]</scope>
    <source>
        <strain evidence="2 3">B4119</strain>
    </source>
</reference>
<protein>
    <submittedName>
        <fullName evidence="2">Uncharacterized protein</fullName>
    </submittedName>
</protein>
<evidence type="ECO:0000313" key="2">
    <source>
        <dbReference type="EMBL" id="KYD18907.1"/>
    </source>
</evidence>
<organism evidence="2 3">
    <name type="scientific">Saccharococcus caldoxylosilyticus</name>
    <dbReference type="NCBI Taxonomy" id="81408"/>
    <lineage>
        <taxon>Bacteria</taxon>
        <taxon>Bacillati</taxon>
        <taxon>Bacillota</taxon>
        <taxon>Bacilli</taxon>
        <taxon>Bacillales</taxon>
        <taxon>Anoxybacillaceae</taxon>
        <taxon>Saccharococcus</taxon>
    </lineage>
</organism>
<dbReference type="EMBL" id="LQYS01000014">
    <property type="protein sequence ID" value="KYD18907.1"/>
    <property type="molecule type" value="Genomic_DNA"/>
</dbReference>
<feature type="transmembrane region" description="Helical" evidence="1">
    <location>
        <begin position="12"/>
        <end position="31"/>
    </location>
</feature>
<dbReference type="Proteomes" id="UP000075455">
    <property type="component" value="Unassembled WGS sequence"/>
</dbReference>
<name>A0A150M2U8_9BACL</name>
<keyword evidence="1" id="KW-0812">Transmembrane</keyword>
<accession>A0A150M2U8</accession>
<dbReference type="AlphaFoldDB" id="A0A150M2U8"/>